<feature type="region of interest" description="Disordered" evidence="1">
    <location>
        <begin position="161"/>
        <end position="183"/>
    </location>
</feature>
<name>A0A816KNI1_9BILA</name>
<dbReference type="Proteomes" id="UP000676336">
    <property type="component" value="Unassembled WGS sequence"/>
</dbReference>
<dbReference type="EMBL" id="CAJOBI010002682">
    <property type="protein sequence ID" value="CAF3939443.1"/>
    <property type="molecule type" value="Genomic_DNA"/>
</dbReference>
<accession>A0A816KNI1</accession>
<comment type="caution">
    <text evidence="3">The sequence shown here is derived from an EMBL/GenBank/DDBJ whole genome shotgun (WGS) entry which is preliminary data.</text>
</comment>
<organism evidence="3 6">
    <name type="scientific">Rotaria magnacalcarata</name>
    <dbReference type="NCBI Taxonomy" id="392030"/>
    <lineage>
        <taxon>Eukaryota</taxon>
        <taxon>Metazoa</taxon>
        <taxon>Spiralia</taxon>
        <taxon>Gnathifera</taxon>
        <taxon>Rotifera</taxon>
        <taxon>Eurotatoria</taxon>
        <taxon>Bdelloidea</taxon>
        <taxon>Philodinida</taxon>
        <taxon>Philodinidae</taxon>
        <taxon>Rotaria</taxon>
    </lineage>
</organism>
<dbReference type="Proteomes" id="UP000681967">
    <property type="component" value="Unassembled WGS sequence"/>
</dbReference>
<dbReference type="EMBL" id="CAJNRE010000086">
    <property type="protein sequence ID" value="CAF1917106.1"/>
    <property type="molecule type" value="Genomic_DNA"/>
</dbReference>
<feature type="compositionally biased region" description="Basic residues" evidence="1">
    <location>
        <begin position="114"/>
        <end position="125"/>
    </location>
</feature>
<dbReference type="AlphaFoldDB" id="A0A816KNI1"/>
<proteinExistence type="predicted"/>
<feature type="region of interest" description="Disordered" evidence="1">
    <location>
        <begin position="52"/>
        <end position="125"/>
    </location>
</feature>
<dbReference type="Proteomes" id="UP000663855">
    <property type="component" value="Unassembled WGS sequence"/>
</dbReference>
<protein>
    <submittedName>
        <fullName evidence="3">Uncharacterized protein</fullName>
    </submittedName>
</protein>
<gene>
    <name evidence="5" type="ORF">BYL167_LOCUS15908</name>
    <name evidence="2" type="ORF">CJN711_LOCUS757</name>
    <name evidence="3" type="ORF">MBJ925_LOCUS1364</name>
    <name evidence="4" type="ORF">SMN809_LOCUS8640</name>
</gene>
<dbReference type="EMBL" id="CAJOBH010005979">
    <property type="protein sequence ID" value="CAF4041494.1"/>
    <property type="molecule type" value="Genomic_DNA"/>
</dbReference>
<dbReference type="EMBL" id="CAJNOV010000051">
    <property type="protein sequence ID" value="CAF0968684.1"/>
    <property type="molecule type" value="Genomic_DNA"/>
</dbReference>
<evidence type="ECO:0000313" key="5">
    <source>
        <dbReference type="EMBL" id="CAF4041494.1"/>
    </source>
</evidence>
<evidence type="ECO:0000313" key="4">
    <source>
        <dbReference type="EMBL" id="CAF3939443.1"/>
    </source>
</evidence>
<evidence type="ECO:0000313" key="6">
    <source>
        <dbReference type="Proteomes" id="UP000663824"/>
    </source>
</evidence>
<sequence length="183" mass="21426">MEGSRSVKNAKEIEQLLRDYPAALELYRTGKYEVDIERVILVEKRSTKVVPNNETETNGVQQNYQSRPILSTDLDRRKQEVITEKDSERSRNRAESDRRTRSRDSPSNVLQSKHTGKKSSRDHRRVLVPFMTNGTQTQDMWQSPQSVQHYFIQPAIQQQTQPSNMYMPPPYPLRQNSAFQQPY</sequence>
<reference evidence="3" key="1">
    <citation type="submission" date="2021-02" db="EMBL/GenBank/DDBJ databases">
        <authorList>
            <person name="Nowell W R."/>
        </authorList>
    </citation>
    <scope>NUCLEOTIDE SEQUENCE</scope>
</reference>
<dbReference type="Proteomes" id="UP000663824">
    <property type="component" value="Unassembled WGS sequence"/>
</dbReference>
<feature type="compositionally biased region" description="Basic and acidic residues" evidence="1">
    <location>
        <begin position="73"/>
        <end position="104"/>
    </location>
</feature>
<evidence type="ECO:0000313" key="2">
    <source>
        <dbReference type="EMBL" id="CAF0968684.1"/>
    </source>
</evidence>
<feature type="compositionally biased region" description="Polar residues" evidence="1">
    <location>
        <begin position="52"/>
        <end position="69"/>
    </location>
</feature>
<evidence type="ECO:0000313" key="3">
    <source>
        <dbReference type="EMBL" id="CAF1917106.1"/>
    </source>
</evidence>
<feature type="compositionally biased region" description="Polar residues" evidence="1">
    <location>
        <begin position="174"/>
        <end position="183"/>
    </location>
</feature>
<evidence type="ECO:0000256" key="1">
    <source>
        <dbReference type="SAM" id="MobiDB-lite"/>
    </source>
</evidence>